<dbReference type="EMBL" id="MVBN01000001">
    <property type="protein sequence ID" value="OOK84066.1"/>
    <property type="molecule type" value="Genomic_DNA"/>
</dbReference>
<dbReference type="Proteomes" id="UP000188532">
    <property type="component" value="Unassembled WGS sequence"/>
</dbReference>
<name>A0A1V3XZ85_MYCKA</name>
<evidence type="ECO:0000313" key="2">
    <source>
        <dbReference type="Proteomes" id="UP000188532"/>
    </source>
</evidence>
<comment type="caution">
    <text evidence="1">The sequence shown here is derived from an EMBL/GenBank/DDBJ whole genome shotgun (WGS) entry which is preliminary data.</text>
</comment>
<sequence>MEHLRVHRFSDNFVEFHVEQARAIGWVNERSADGFSRVREL</sequence>
<gene>
    <name evidence="1" type="ORF">BZL29_1238</name>
</gene>
<proteinExistence type="predicted"/>
<protein>
    <submittedName>
        <fullName evidence="1">Uncharacterized protein</fullName>
    </submittedName>
</protein>
<evidence type="ECO:0000313" key="1">
    <source>
        <dbReference type="EMBL" id="OOK84066.1"/>
    </source>
</evidence>
<reference evidence="1 2" key="1">
    <citation type="submission" date="2017-02" db="EMBL/GenBank/DDBJ databases">
        <title>Complete genome sequences of Mycobacterium kansasii strains isolated from rhesus macaques.</title>
        <authorList>
            <person name="Panda A."/>
            <person name="Nagaraj S."/>
            <person name="Zhao X."/>
            <person name="Tettelin H."/>
            <person name="Detolla L.J."/>
        </authorList>
    </citation>
    <scope>NUCLEOTIDE SEQUENCE [LARGE SCALE GENOMIC DNA]</scope>
    <source>
        <strain evidence="1 2">11-3469</strain>
    </source>
</reference>
<dbReference type="AlphaFoldDB" id="A0A1V3XZ85"/>
<accession>A0A1V3XZ85</accession>
<organism evidence="1 2">
    <name type="scientific">Mycobacterium kansasii</name>
    <dbReference type="NCBI Taxonomy" id="1768"/>
    <lineage>
        <taxon>Bacteria</taxon>
        <taxon>Bacillati</taxon>
        <taxon>Actinomycetota</taxon>
        <taxon>Actinomycetes</taxon>
        <taxon>Mycobacteriales</taxon>
        <taxon>Mycobacteriaceae</taxon>
        <taxon>Mycobacterium</taxon>
    </lineage>
</organism>